<dbReference type="Proteomes" id="UP000198615">
    <property type="component" value="Unassembled WGS sequence"/>
</dbReference>
<evidence type="ECO:0000313" key="11">
    <source>
        <dbReference type="EMBL" id="SDG27138.1"/>
    </source>
</evidence>
<evidence type="ECO:0000256" key="6">
    <source>
        <dbReference type="ARBA" id="ARBA00022692"/>
    </source>
</evidence>
<evidence type="ECO:0000313" key="12">
    <source>
        <dbReference type="Proteomes" id="UP000198615"/>
    </source>
</evidence>
<dbReference type="GO" id="GO:0005886">
    <property type="term" value="C:plasma membrane"/>
    <property type="evidence" value="ECO:0007669"/>
    <property type="project" value="UniProtKB-SubCell"/>
</dbReference>
<dbReference type="PANTHER" id="PTHR35091:SF2">
    <property type="entry name" value="FLAGELLAR PROTEIN FLIL"/>
    <property type="match status" value="1"/>
</dbReference>
<keyword evidence="6 10" id="KW-0812">Transmembrane</keyword>
<keyword evidence="12" id="KW-1185">Reference proteome</keyword>
<name>A0A8G2BMN9_9PROT</name>
<accession>A0A8G2BMN9</accession>
<reference evidence="11 12" key="1">
    <citation type="submission" date="2016-10" db="EMBL/GenBank/DDBJ databases">
        <authorList>
            <person name="Varghese N."/>
            <person name="Submissions S."/>
        </authorList>
    </citation>
    <scope>NUCLEOTIDE SEQUENCE [LARGE SCALE GENOMIC DNA]</scope>
    <source>
        <strain evidence="11 12">DSM 18839</strain>
    </source>
</reference>
<comment type="caution">
    <text evidence="11">The sequence shown here is derived from an EMBL/GenBank/DDBJ whole genome shotgun (WGS) entry which is preliminary data.</text>
</comment>
<evidence type="ECO:0000256" key="2">
    <source>
        <dbReference type="ARBA" id="ARBA00004162"/>
    </source>
</evidence>
<dbReference type="OrthoDB" id="7304620at2"/>
<dbReference type="EMBL" id="FNBW01000013">
    <property type="protein sequence ID" value="SDG27138.1"/>
    <property type="molecule type" value="Genomic_DNA"/>
</dbReference>
<dbReference type="GO" id="GO:0071978">
    <property type="term" value="P:bacterial-type flagellum-dependent swarming motility"/>
    <property type="evidence" value="ECO:0007669"/>
    <property type="project" value="TreeGrafter"/>
</dbReference>
<evidence type="ECO:0000256" key="1">
    <source>
        <dbReference type="ARBA" id="ARBA00002254"/>
    </source>
</evidence>
<keyword evidence="10" id="KW-0997">Cell inner membrane</keyword>
<evidence type="ECO:0000256" key="10">
    <source>
        <dbReference type="RuleBase" id="RU364125"/>
    </source>
</evidence>
<evidence type="ECO:0000256" key="5">
    <source>
        <dbReference type="ARBA" id="ARBA00022500"/>
    </source>
</evidence>
<keyword evidence="11" id="KW-0282">Flagellum</keyword>
<keyword evidence="11" id="KW-0966">Cell projection</keyword>
<comment type="similarity">
    <text evidence="3 10">Belongs to the FliL family.</text>
</comment>
<dbReference type="GO" id="GO:0009425">
    <property type="term" value="C:bacterial-type flagellum basal body"/>
    <property type="evidence" value="ECO:0007669"/>
    <property type="project" value="InterPro"/>
</dbReference>
<organism evidence="11 12">
    <name type="scientific">Thalassobaculum litoreum DSM 18839</name>
    <dbReference type="NCBI Taxonomy" id="1123362"/>
    <lineage>
        <taxon>Bacteria</taxon>
        <taxon>Pseudomonadati</taxon>
        <taxon>Pseudomonadota</taxon>
        <taxon>Alphaproteobacteria</taxon>
        <taxon>Rhodospirillales</taxon>
        <taxon>Thalassobaculaceae</taxon>
        <taxon>Thalassobaculum</taxon>
    </lineage>
</organism>
<evidence type="ECO:0000256" key="7">
    <source>
        <dbReference type="ARBA" id="ARBA00022779"/>
    </source>
</evidence>
<keyword evidence="9 10" id="KW-0472">Membrane</keyword>
<comment type="function">
    <text evidence="1 10">Controls the rotational direction of flagella during chemotaxis.</text>
</comment>
<dbReference type="PANTHER" id="PTHR35091">
    <property type="entry name" value="FLAGELLAR PROTEIN FLIL"/>
    <property type="match status" value="1"/>
</dbReference>
<dbReference type="RefSeq" id="WP_093152880.1">
    <property type="nucleotide sequence ID" value="NZ_FNBW01000013.1"/>
</dbReference>
<feature type="transmembrane region" description="Helical" evidence="10">
    <location>
        <begin position="26"/>
        <end position="51"/>
    </location>
</feature>
<evidence type="ECO:0000256" key="9">
    <source>
        <dbReference type="ARBA" id="ARBA00023136"/>
    </source>
</evidence>
<gene>
    <name evidence="11" type="ORF">SAMN05660686_03853</name>
</gene>
<protein>
    <recommendedName>
        <fullName evidence="10">Flagellar protein FliL</fullName>
    </recommendedName>
</protein>
<keyword evidence="8 10" id="KW-1133">Transmembrane helix</keyword>
<dbReference type="GO" id="GO:0006935">
    <property type="term" value="P:chemotaxis"/>
    <property type="evidence" value="ECO:0007669"/>
    <property type="project" value="UniProtKB-KW"/>
</dbReference>
<evidence type="ECO:0000256" key="3">
    <source>
        <dbReference type="ARBA" id="ARBA00008281"/>
    </source>
</evidence>
<keyword evidence="11" id="KW-0969">Cilium</keyword>
<keyword evidence="5 10" id="KW-0145">Chemotaxis</keyword>
<keyword evidence="4" id="KW-1003">Cell membrane</keyword>
<sequence length="180" mass="19664">MADEALDDMDGAGDGPEKKRVSGKRLIIFAAIIVLFLVGGGVGAAFMLGLFGGSEPPPAEAATEGEAAAPAAPPPTQDTRAFFFEVPDLIVNLNTNGRKSTFLKIKIALELEGPQDTDRINEVLPRIVDNFQVYLRELRVDDLNGSAGMYRLREELLRRVNLAARPVRVRDVLFKEMLVQ</sequence>
<dbReference type="AlphaFoldDB" id="A0A8G2BMN9"/>
<comment type="subcellular location">
    <subcellularLocation>
        <location evidence="10">Cell inner membrane</location>
    </subcellularLocation>
    <subcellularLocation>
        <location evidence="2">Cell membrane</location>
        <topology evidence="2">Single-pass membrane protein</topology>
    </subcellularLocation>
</comment>
<dbReference type="Pfam" id="PF03748">
    <property type="entry name" value="FliL"/>
    <property type="match status" value="1"/>
</dbReference>
<dbReference type="InterPro" id="IPR005503">
    <property type="entry name" value="FliL"/>
</dbReference>
<keyword evidence="7 10" id="KW-0283">Flagellar rotation</keyword>
<evidence type="ECO:0000256" key="8">
    <source>
        <dbReference type="ARBA" id="ARBA00022989"/>
    </source>
</evidence>
<evidence type="ECO:0000256" key="4">
    <source>
        <dbReference type="ARBA" id="ARBA00022475"/>
    </source>
</evidence>
<proteinExistence type="inferred from homology"/>